<comment type="caution">
    <text evidence="1">The sequence shown here is derived from an EMBL/GenBank/DDBJ whole genome shotgun (WGS) entry which is preliminary data.</text>
</comment>
<evidence type="ECO:0000313" key="1">
    <source>
        <dbReference type="EMBL" id="KKN18331.1"/>
    </source>
</evidence>
<reference evidence="1" key="1">
    <citation type="journal article" date="2015" name="Nature">
        <title>Complex archaea that bridge the gap between prokaryotes and eukaryotes.</title>
        <authorList>
            <person name="Spang A."/>
            <person name="Saw J.H."/>
            <person name="Jorgensen S.L."/>
            <person name="Zaremba-Niedzwiedzka K."/>
            <person name="Martijn J."/>
            <person name="Lind A.E."/>
            <person name="van Eijk R."/>
            <person name="Schleper C."/>
            <person name="Guy L."/>
            <person name="Ettema T.J."/>
        </authorList>
    </citation>
    <scope>NUCLEOTIDE SEQUENCE</scope>
</reference>
<protein>
    <submittedName>
        <fullName evidence="1">Uncharacterized protein</fullName>
    </submittedName>
</protein>
<feature type="non-terminal residue" evidence="1">
    <location>
        <position position="1"/>
    </location>
</feature>
<gene>
    <name evidence="1" type="ORF">LCGC14_0956770</name>
</gene>
<accession>A0A0F9QZ00</accession>
<sequence>FITAKTPLLAEFSSTTFYFKKLLAAASASQRPNRREREV</sequence>
<name>A0A0F9QZ00_9ZZZZ</name>
<proteinExistence type="predicted"/>
<dbReference type="AlphaFoldDB" id="A0A0F9QZ00"/>
<organism evidence="1">
    <name type="scientific">marine sediment metagenome</name>
    <dbReference type="NCBI Taxonomy" id="412755"/>
    <lineage>
        <taxon>unclassified sequences</taxon>
        <taxon>metagenomes</taxon>
        <taxon>ecological metagenomes</taxon>
    </lineage>
</organism>
<dbReference type="EMBL" id="LAZR01003437">
    <property type="protein sequence ID" value="KKN18331.1"/>
    <property type="molecule type" value="Genomic_DNA"/>
</dbReference>